<comment type="caution">
    <text evidence="2">The sequence shown here is derived from an EMBL/GenBank/DDBJ whole genome shotgun (WGS) entry which is preliminary data.</text>
</comment>
<keyword evidence="1" id="KW-1133">Transmembrane helix</keyword>
<keyword evidence="3" id="KW-1185">Reference proteome</keyword>
<dbReference type="AlphaFoldDB" id="X6NDN9"/>
<accession>X6NDN9</accession>
<dbReference type="EMBL" id="ASPP01009513">
    <property type="protein sequence ID" value="ETO24013.1"/>
    <property type="molecule type" value="Genomic_DNA"/>
</dbReference>
<keyword evidence="1" id="KW-0472">Membrane</keyword>
<gene>
    <name evidence="2" type="ORF">RFI_13146</name>
</gene>
<protein>
    <submittedName>
        <fullName evidence="2">Uncharacterized protein</fullName>
    </submittedName>
</protein>
<feature type="transmembrane region" description="Helical" evidence="1">
    <location>
        <begin position="200"/>
        <end position="230"/>
    </location>
</feature>
<feature type="non-terminal residue" evidence="2">
    <location>
        <position position="1"/>
    </location>
</feature>
<keyword evidence="1" id="KW-0812">Transmembrane</keyword>
<sequence length="232" mass="27179">KKKKKKKKKYGRFARKNLLLMELKEDEEDLIELARHMHELNVVVFNDIECTYCDTNKDTTNPTMTTTITQSGQPRSVNINVINCVVRMFIGFMEKYCSMEWQFLTVPTAAQSQHLRNQFVEIIDRVGQLWGHTCNRQHQALLSSAKYMSSIKPDTKYVTDKTMLVSFFFSSFKAGSNTGFNCYSPKALSLRRRMHNMQSLWSLTLWTLLHTCLSFAISTFFFFFFVYVYIIT</sequence>
<reference evidence="2 3" key="1">
    <citation type="journal article" date="2013" name="Curr. Biol.">
        <title>The Genome of the Foraminiferan Reticulomyxa filosa.</title>
        <authorList>
            <person name="Glockner G."/>
            <person name="Hulsmann N."/>
            <person name="Schleicher M."/>
            <person name="Noegel A.A."/>
            <person name="Eichinger L."/>
            <person name="Gallinger C."/>
            <person name="Pawlowski J."/>
            <person name="Sierra R."/>
            <person name="Euteneuer U."/>
            <person name="Pillet L."/>
            <person name="Moustafa A."/>
            <person name="Platzer M."/>
            <person name="Groth M."/>
            <person name="Szafranski K."/>
            <person name="Schliwa M."/>
        </authorList>
    </citation>
    <scope>NUCLEOTIDE SEQUENCE [LARGE SCALE GENOMIC DNA]</scope>
</reference>
<evidence type="ECO:0000313" key="2">
    <source>
        <dbReference type="EMBL" id="ETO24013.1"/>
    </source>
</evidence>
<organism evidence="2 3">
    <name type="scientific">Reticulomyxa filosa</name>
    <dbReference type="NCBI Taxonomy" id="46433"/>
    <lineage>
        <taxon>Eukaryota</taxon>
        <taxon>Sar</taxon>
        <taxon>Rhizaria</taxon>
        <taxon>Retaria</taxon>
        <taxon>Foraminifera</taxon>
        <taxon>Monothalamids</taxon>
        <taxon>Reticulomyxidae</taxon>
        <taxon>Reticulomyxa</taxon>
    </lineage>
</organism>
<proteinExistence type="predicted"/>
<evidence type="ECO:0000256" key="1">
    <source>
        <dbReference type="SAM" id="Phobius"/>
    </source>
</evidence>
<name>X6NDN9_RETFI</name>
<dbReference type="Proteomes" id="UP000023152">
    <property type="component" value="Unassembled WGS sequence"/>
</dbReference>
<evidence type="ECO:0000313" key="3">
    <source>
        <dbReference type="Proteomes" id="UP000023152"/>
    </source>
</evidence>